<proteinExistence type="predicted"/>
<gene>
    <name evidence="2" type="ORF">KI387_040945</name>
</gene>
<protein>
    <submittedName>
        <fullName evidence="2">Uncharacterized protein</fullName>
    </submittedName>
</protein>
<dbReference type="InterPro" id="IPR025322">
    <property type="entry name" value="PADRE_dom"/>
</dbReference>
<feature type="region of interest" description="Disordered" evidence="1">
    <location>
        <begin position="176"/>
        <end position="202"/>
    </location>
</feature>
<dbReference type="Pfam" id="PF14009">
    <property type="entry name" value="PADRE"/>
    <property type="match status" value="1"/>
</dbReference>
<dbReference type="PANTHER" id="PTHR33148:SF3">
    <property type="entry name" value="DUF4228 DOMAIN PROTEIN"/>
    <property type="match status" value="1"/>
</dbReference>
<accession>A0AA38F630</accession>
<dbReference type="AlphaFoldDB" id="A0AA38F630"/>
<organism evidence="2 3">
    <name type="scientific">Taxus chinensis</name>
    <name type="common">Chinese yew</name>
    <name type="synonym">Taxus wallichiana var. chinensis</name>
    <dbReference type="NCBI Taxonomy" id="29808"/>
    <lineage>
        <taxon>Eukaryota</taxon>
        <taxon>Viridiplantae</taxon>
        <taxon>Streptophyta</taxon>
        <taxon>Embryophyta</taxon>
        <taxon>Tracheophyta</taxon>
        <taxon>Spermatophyta</taxon>
        <taxon>Pinopsida</taxon>
        <taxon>Pinidae</taxon>
        <taxon>Conifers II</taxon>
        <taxon>Cupressales</taxon>
        <taxon>Taxaceae</taxon>
        <taxon>Taxus</taxon>
    </lineage>
</organism>
<feature type="compositionally biased region" description="Basic and acidic residues" evidence="1">
    <location>
        <begin position="192"/>
        <end position="202"/>
    </location>
</feature>
<comment type="caution">
    <text evidence="2">The sequence shown here is derived from an EMBL/GenBank/DDBJ whole genome shotgun (WGS) entry which is preliminary data.</text>
</comment>
<evidence type="ECO:0000313" key="3">
    <source>
        <dbReference type="Proteomes" id="UP000824469"/>
    </source>
</evidence>
<sequence length="202" mass="22823">MGNVLRGVLKSERRRRIKIMKVDGTVIKLSTPVNVKEILVDHRDHGVFEADTVRRLGVLSRPLQESAELQRGRLYFLIPLPQKTKGFVRAASDKLPTAASRLRQLQLSRRAVSDRDLTRQEFDRGVQIVSSADDGSSLRVKFRLRKGELAKFLSKDGNLVVQDLVDPMIQQAMEKKGEDLISRPPTFGWKPSLDDIAERATP</sequence>
<name>A0AA38F630_TAXCH</name>
<dbReference type="Proteomes" id="UP000824469">
    <property type="component" value="Unassembled WGS sequence"/>
</dbReference>
<dbReference type="PANTHER" id="PTHR33148">
    <property type="entry name" value="PLASTID MOVEMENT IMPAIRED PROTEIN-RELATED"/>
    <property type="match status" value="1"/>
</dbReference>
<evidence type="ECO:0000313" key="2">
    <source>
        <dbReference type="EMBL" id="KAH9293859.1"/>
    </source>
</evidence>
<reference evidence="2 3" key="1">
    <citation type="journal article" date="2021" name="Nat. Plants">
        <title>The Taxus genome provides insights into paclitaxel biosynthesis.</title>
        <authorList>
            <person name="Xiong X."/>
            <person name="Gou J."/>
            <person name="Liao Q."/>
            <person name="Li Y."/>
            <person name="Zhou Q."/>
            <person name="Bi G."/>
            <person name="Li C."/>
            <person name="Du R."/>
            <person name="Wang X."/>
            <person name="Sun T."/>
            <person name="Guo L."/>
            <person name="Liang H."/>
            <person name="Lu P."/>
            <person name="Wu Y."/>
            <person name="Zhang Z."/>
            <person name="Ro D.K."/>
            <person name="Shang Y."/>
            <person name="Huang S."/>
            <person name="Yan J."/>
        </authorList>
    </citation>
    <scope>NUCLEOTIDE SEQUENCE [LARGE SCALE GENOMIC DNA]</scope>
    <source>
        <strain evidence="2">Ta-2019</strain>
    </source>
</reference>
<dbReference type="EMBL" id="JAHRHJ020000654">
    <property type="protein sequence ID" value="KAH9293859.1"/>
    <property type="molecule type" value="Genomic_DNA"/>
</dbReference>
<evidence type="ECO:0000256" key="1">
    <source>
        <dbReference type="SAM" id="MobiDB-lite"/>
    </source>
</evidence>
<keyword evidence="3" id="KW-1185">Reference proteome</keyword>
<dbReference type="OMA" id="QDEFINC"/>
<feature type="non-terminal residue" evidence="2">
    <location>
        <position position="202"/>
    </location>
</feature>